<sequence length="65" mass="7426">MHDDWNPWNDWDSEGTPNGRYITLSEVIEANNCFFNGTPAPHTDAQITISMFIDLYNAYSNGEPM</sequence>
<reference evidence="1" key="2">
    <citation type="submission" date="2021-04" db="EMBL/GenBank/DDBJ databases">
        <authorList>
            <person name="Dong X."/>
        </authorList>
    </citation>
    <scope>NUCLEOTIDE SEQUENCE</scope>
    <source>
        <strain evidence="1">LLY</strain>
    </source>
</reference>
<gene>
    <name evidence="1" type="ORF">KDK67_08630</name>
</gene>
<dbReference type="Proteomes" id="UP001056766">
    <property type="component" value="Unassembled WGS sequence"/>
</dbReference>
<dbReference type="RefSeq" id="WP_250868395.1">
    <property type="nucleotide sequence ID" value="NZ_JAGSOI010000033.1"/>
</dbReference>
<keyword evidence="2" id="KW-1185">Reference proteome</keyword>
<reference evidence="1" key="1">
    <citation type="journal article" date="2021" name="mSystems">
        <title>Bacteria and Archaea Synergistically Convert Glycine Betaine to Biogenic Methane in the Formosa Cold Seep of the South China Sea.</title>
        <authorList>
            <person name="Li L."/>
            <person name="Zhang W."/>
            <person name="Zhang S."/>
            <person name="Song L."/>
            <person name="Sun Q."/>
            <person name="Zhang H."/>
            <person name="Xiang H."/>
            <person name="Dong X."/>
        </authorList>
    </citation>
    <scope>NUCLEOTIDE SEQUENCE</scope>
    <source>
        <strain evidence="1">LLY</strain>
    </source>
</reference>
<dbReference type="AlphaFoldDB" id="A0A9E4ZHH4"/>
<evidence type="ECO:0000313" key="1">
    <source>
        <dbReference type="EMBL" id="MCM1987049.1"/>
    </source>
</evidence>
<proteinExistence type="predicted"/>
<protein>
    <submittedName>
        <fullName evidence="1">Uncharacterized protein</fullName>
    </submittedName>
</protein>
<evidence type="ECO:0000313" key="2">
    <source>
        <dbReference type="Proteomes" id="UP001056766"/>
    </source>
</evidence>
<organism evidence="1 2">
    <name type="scientific">Methanococcoides seepicolus</name>
    <dbReference type="NCBI Taxonomy" id="2828780"/>
    <lineage>
        <taxon>Archaea</taxon>
        <taxon>Methanobacteriati</taxon>
        <taxon>Methanobacteriota</taxon>
        <taxon>Stenosarchaea group</taxon>
        <taxon>Methanomicrobia</taxon>
        <taxon>Methanosarcinales</taxon>
        <taxon>Methanosarcinaceae</taxon>
        <taxon>Methanococcoides</taxon>
    </lineage>
</organism>
<dbReference type="EMBL" id="JAGSOI010000033">
    <property type="protein sequence ID" value="MCM1987049.1"/>
    <property type="molecule type" value="Genomic_DNA"/>
</dbReference>
<comment type="caution">
    <text evidence="1">The sequence shown here is derived from an EMBL/GenBank/DDBJ whole genome shotgun (WGS) entry which is preliminary data.</text>
</comment>
<name>A0A9E4ZHH4_9EURY</name>
<accession>A0A9E4ZHH4</accession>